<evidence type="ECO:0000313" key="4">
    <source>
        <dbReference type="Proteomes" id="UP001328107"/>
    </source>
</evidence>
<evidence type="ECO:0000256" key="2">
    <source>
        <dbReference type="ARBA" id="ARBA00038934"/>
    </source>
</evidence>
<gene>
    <name evidence="3" type="ORF">PMAYCL1PPCAC_15079</name>
</gene>
<dbReference type="PANTHER" id="PTHR11183">
    <property type="entry name" value="GLYCOGENIN SUBFAMILY MEMBER"/>
    <property type="match status" value="1"/>
</dbReference>
<reference evidence="4" key="1">
    <citation type="submission" date="2022-10" db="EMBL/GenBank/DDBJ databases">
        <title>Genome assembly of Pristionchus species.</title>
        <authorList>
            <person name="Yoshida K."/>
            <person name="Sommer R.J."/>
        </authorList>
    </citation>
    <scope>NUCLEOTIDE SEQUENCE [LARGE SCALE GENOMIC DNA]</scope>
    <source>
        <strain evidence="4">RS5460</strain>
    </source>
</reference>
<dbReference type="Gene3D" id="3.90.550.10">
    <property type="entry name" value="Spore Coat Polysaccharide Biosynthesis Protein SpsA, Chain A"/>
    <property type="match status" value="1"/>
</dbReference>
<protein>
    <recommendedName>
        <fullName evidence="2">glycogenin glucosyltransferase</fullName>
        <ecNumber evidence="2">2.4.1.186</ecNumber>
    </recommendedName>
</protein>
<organism evidence="3 4">
    <name type="scientific">Pristionchus mayeri</name>
    <dbReference type="NCBI Taxonomy" id="1317129"/>
    <lineage>
        <taxon>Eukaryota</taxon>
        <taxon>Metazoa</taxon>
        <taxon>Ecdysozoa</taxon>
        <taxon>Nematoda</taxon>
        <taxon>Chromadorea</taxon>
        <taxon>Rhabditida</taxon>
        <taxon>Rhabditina</taxon>
        <taxon>Diplogasteromorpha</taxon>
        <taxon>Diplogasteroidea</taxon>
        <taxon>Neodiplogasteridae</taxon>
        <taxon>Pristionchus</taxon>
    </lineage>
</organism>
<dbReference type="GO" id="GO:0005978">
    <property type="term" value="P:glycogen biosynthetic process"/>
    <property type="evidence" value="ECO:0007669"/>
    <property type="project" value="UniProtKB-ARBA"/>
</dbReference>
<keyword evidence="4" id="KW-1185">Reference proteome</keyword>
<accession>A0AAN5CI98</accession>
<proteinExistence type="inferred from homology"/>
<dbReference type="EC" id="2.4.1.186" evidence="2"/>
<comment type="similarity">
    <text evidence="1">Belongs to the glycosyltransferase 8 family. Glycogenin subfamily.</text>
</comment>
<dbReference type="GO" id="GO:0008466">
    <property type="term" value="F:glycogenin glucosyltransferase activity"/>
    <property type="evidence" value="ECO:0007669"/>
    <property type="project" value="UniProtKB-EC"/>
</dbReference>
<dbReference type="InterPro" id="IPR029044">
    <property type="entry name" value="Nucleotide-diphossugar_trans"/>
</dbReference>
<feature type="non-terminal residue" evidence="3">
    <location>
        <position position="1"/>
    </location>
</feature>
<dbReference type="Pfam" id="PF01501">
    <property type="entry name" value="Glyco_transf_8"/>
    <property type="match status" value="1"/>
</dbReference>
<feature type="non-terminal residue" evidence="3">
    <location>
        <position position="242"/>
    </location>
</feature>
<sequence>AFVSTLTSESFALAAKVLGYSLRELHPHIPYVVLVTEDVGNATIEDLRRHEIDVRRIEKIDTPYIADHKERKHQYTKLRMWAMTSFSSLVHLDLDVLPLRPIDALFKCGNFCAAIRHSDMMNSGVFVFTPNMEVYNDMMEKKALPEYPSYTGGDQGFLNSYFSQTKRGPMFIENDTVGSPPCSYGYRPLSAVYNFDIGMYYLNGGQSLISPAIIHYTLAIMKPWSWWAYPLADLNQHWITAR</sequence>
<dbReference type="EMBL" id="BTRK01000004">
    <property type="protein sequence ID" value="GMR44884.1"/>
    <property type="molecule type" value="Genomic_DNA"/>
</dbReference>
<evidence type="ECO:0000313" key="3">
    <source>
        <dbReference type="EMBL" id="GMR44884.1"/>
    </source>
</evidence>
<dbReference type="InterPro" id="IPR002495">
    <property type="entry name" value="Glyco_trans_8"/>
</dbReference>
<dbReference type="SUPFAM" id="SSF53448">
    <property type="entry name" value="Nucleotide-diphospho-sugar transferases"/>
    <property type="match status" value="1"/>
</dbReference>
<dbReference type="CDD" id="cd02537">
    <property type="entry name" value="GT8_Glycogenin"/>
    <property type="match status" value="1"/>
</dbReference>
<comment type="caution">
    <text evidence="3">The sequence shown here is derived from an EMBL/GenBank/DDBJ whole genome shotgun (WGS) entry which is preliminary data.</text>
</comment>
<dbReference type="Proteomes" id="UP001328107">
    <property type="component" value="Unassembled WGS sequence"/>
</dbReference>
<dbReference type="InterPro" id="IPR050587">
    <property type="entry name" value="GNT1/Glycosyltrans_8"/>
</dbReference>
<name>A0AAN5CI98_9BILA</name>
<evidence type="ECO:0000256" key="1">
    <source>
        <dbReference type="ARBA" id="ARBA00038162"/>
    </source>
</evidence>
<dbReference type="AlphaFoldDB" id="A0AAN5CI98"/>